<keyword evidence="11" id="KW-1185">Reference proteome</keyword>
<comment type="similarity">
    <text evidence="7">Belongs to the phosphoethanolamine transferase family.</text>
</comment>
<dbReference type="Proteomes" id="UP001596996">
    <property type="component" value="Unassembled WGS sequence"/>
</dbReference>
<protein>
    <submittedName>
        <fullName evidence="10">Phosphoethanolamine transferase</fullName>
    </submittedName>
</protein>
<dbReference type="GO" id="GO:0016740">
    <property type="term" value="F:transferase activity"/>
    <property type="evidence" value="ECO:0007669"/>
    <property type="project" value="UniProtKB-KW"/>
</dbReference>
<feature type="transmembrane region" description="Helical" evidence="8">
    <location>
        <begin position="143"/>
        <end position="162"/>
    </location>
</feature>
<feature type="transmembrane region" description="Helical" evidence="8">
    <location>
        <begin position="9"/>
        <end position="31"/>
    </location>
</feature>
<evidence type="ECO:0000256" key="3">
    <source>
        <dbReference type="ARBA" id="ARBA00022679"/>
    </source>
</evidence>
<dbReference type="InterPro" id="IPR000917">
    <property type="entry name" value="Sulfatase_N"/>
</dbReference>
<sequence length="520" mass="59082">MKSDYTNKLAIRFIMSIIGLTALYFASKLALMGSGHFPNPSLSNILLFASLIIILNSSKHLFYLILLPIILVYALYSPIGLDFGPPSYQYIASVFATNLQESKEFFLQLSVINYLMPIAIISLVFVFRFCTQKFHLYLHKNKIFLAALIIFALFDNVPFTPLKEAILAGNKVTNELSMLNSLSIESRWGKSELSEQTKYDDYILIIGESARKDYHHAYGYPIENTPFMSSANGTLIDGFTSGGTNTIASLKLMLTKADTKNWEGNYSLTLIDLIKSAGIKTYWLSNQGYFGQFNTPISAIADKSDEKIFLKSGDFQNQNISDFELLPKFTQLIQQPHQGKRFIILHLYGSHPIACDRLTDYHKIYDDNKIAKKYFNVNCYISSIKKTDELLKRVYQKLTDNYQKNNRTFSIIYFSDHGLAHQITEDNISIHNSNGKSKRHFNIPLFKISSDDQQRKVYHVFKSGLNFTDGIANWIGIKNPLLNTNIDLFSNQADQNDYGLQKQIDKIEAADAPAVIIPVN</sequence>
<proteinExistence type="inferred from homology"/>
<keyword evidence="2" id="KW-1003">Cell membrane</keyword>
<evidence type="ECO:0000256" key="6">
    <source>
        <dbReference type="ARBA" id="ARBA00023136"/>
    </source>
</evidence>
<dbReference type="CDD" id="cd16017">
    <property type="entry name" value="LptA"/>
    <property type="match status" value="1"/>
</dbReference>
<keyword evidence="5 8" id="KW-1133">Transmembrane helix</keyword>
<evidence type="ECO:0000256" key="4">
    <source>
        <dbReference type="ARBA" id="ARBA00022692"/>
    </source>
</evidence>
<comment type="caution">
    <text evidence="10">The sequence shown here is derived from an EMBL/GenBank/DDBJ whole genome shotgun (WGS) entry which is preliminary data.</text>
</comment>
<dbReference type="InterPro" id="IPR040423">
    <property type="entry name" value="PEA_transferase"/>
</dbReference>
<feature type="domain" description="Sulfatase N-terminal" evidence="9">
    <location>
        <begin position="201"/>
        <end position="477"/>
    </location>
</feature>
<dbReference type="PANTHER" id="PTHR30443">
    <property type="entry name" value="INNER MEMBRANE PROTEIN"/>
    <property type="match status" value="1"/>
</dbReference>
<evidence type="ECO:0000256" key="1">
    <source>
        <dbReference type="ARBA" id="ARBA00004651"/>
    </source>
</evidence>
<evidence type="ECO:0000256" key="2">
    <source>
        <dbReference type="ARBA" id="ARBA00022475"/>
    </source>
</evidence>
<dbReference type="Gene3D" id="3.40.720.10">
    <property type="entry name" value="Alkaline Phosphatase, subunit A"/>
    <property type="match status" value="1"/>
</dbReference>
<evidence type="ECO:0000256" key="5">
    <source>
        <dbReference type="ARBA" id="ARBA00022989"/>
    </source>
</evidence>
<gene>
    <name evidence="10" type="ORF">ACFQ02_02270</name>
</gene>
<accession>A0ABW3I7J1</accession>
<evidence type="ECO:0000313" key="10">
    <source>
        <dbReference type="EMBL" id="MFD0965688.1"/>
    </source>
</evidence>
<dbReference type="InterPro" id="IPR058130">
    <property type="entry name" value="PEA_transf_C"/>
</dbReference>
<name>A0ABW3I7J1_9PAST</name>
<keyword evidence="4 8" id="KW-0812">Transmembrane</keyword>
<evidence type="ECO:0000256" key="7">
    <source>
        <dbReference type="ARBA" id="ARBA00038481"/>
    </source>
</evidence>
<organism evidence="10 11">
    <name type="scientific">Seminibacterium arietis</name>
    <dbReference type="NCBI Taxonomy" id="1173502"/>
    <lineage>
        <taxon>Bacteria</taxon>
        <taxon>Pseudomonadati</taxon>
        <taxon>Pseudomonadota</taxon>
        <taxon>Gammaproteobacteria</taxon>
        <taxon>Pasteurellales</taxon>
        <taxon>Pasteurellaceae</taxon>
        <taxon>Seminibacterium</taxon>
    </lineage>
</organism>
<dbReference type="RefSeq" id="WP_380818732.1">
    <property type="nucleotide sequence ID" value="NZ_JBHTJN010000004.1"/>
</dbReference>
<dbReference type="EMBL" id="JBHTJN010000004">
    <property type="protein sequence ID" value="MFD0965688.1"/>
    <property type="molecule type" value="Genomic_DNA"/>
</dbReference>
<reference evidence="11" key="1">
    <citation type="journal article" date="2019" name="Int. J. Syst. Evol. Microbiol.">
        <title>The Global Catalogue of Microorganisms (GCM) 10K type strain sequencing project: providing services to taxonomists for standard genome sequencing and annotation.</title>
        <authorList>
            <consortium name="The Broad Institute Genomics Platform"/>
            <consortium name="The Broad Institute Genome Sequencing Center for Infectious Disease"/>
            <person name="Wu L."/>
            <person name="Ma J."/>
        </authorList>
    </citation>
    <scope>NUCLEOTIDE SEQUENCE [LARGE SCALE GENOMIC DNA]</scope>
    <source>
        <strain evidence="11">CCUG 61707</strain>
    </source>
</reference>
<evidence type="ECO:0000313" key="11">
    <source>
        <dbReference type="Proteomes" id="UP001596996"/>
    </source>
</evidence>
<feature type="transmembrane region" description="Helical" evidence="8">
    <location>
        <begin position="37"/>
        <end position="54"/>
    </location>
</feature>
<keyword evidence="3 10" id="KW-0808">Transferase</keyword>
<feature type="transmembrane region" description="Helical" evidence="8">
    <location>
        <begin position="61"/>
        <end position="79"/>
    </location>
</feature>
<dbReference type="InterPro" id="IPR017850">
    <property type="entry name" value="Alkaline_phosphatase_core_sf"/>
</dbReference>
<evidence type="ECO:0000259" key="9">
    <source>
        <dbReference type="Pfam" id="PF00884"/>
    </source>
</evidence>
<feature type="transmembrane region" description="Helical" evidence="8">
    <location>
        <begin position="111"/>
        <end position="131"/>
    </location>
</feature>
<keyword evidence="6 8" id="KW-0472">Membrane</keyword>
<dbReference type="PANTHER" id="PTHR30443:SF4">
    <property type="entry name" value="PHOSPHOETHANOLAMINE TRANSFERASE OPGE-RELATED"/>
    <property type="match status" value="1"/>
</dbReference>
<dbReference type="SUPFAM" id="SSF53649">
    <property type="entry name" value="Alkaline phosphatase-like"/>
    <property type="match status" value="1"/>
</dbReference>
<evidence type="ECO:0000256" key="8">
    <source>
        <dbReference type="SAM" id="Phobius"/>
    </source>
</evidence>
<comment type="subcellular location">
    <subcellularLocation>
        <location evidence="1">Cell membrane</location>
        <topology evidence="1">Multi-pass membrane protein</topology>
    </subcellularLocation>
</comment>
<dbReference type="Pfam" id="PF00884">
    <property type="entry name" value="Sulfatase"/>
    <property type="match status" value="1"/>
</dbReference>